<evidence type="ECO:0000313" key="3">
    <source>
        <dbReference type="Proteomes" id="UP000596145"/>
    </source>
</evidence>
<dbReference type="AlphaFoldDB" id="A0A7T4EHK1"/>
<organism evidence="1 3">
    <name type="scientific">Corynebacterium glucuronolyticum</name>
    <dbReference type="NCBI Taxonomy" id="39791"/>
    <lineage>
        <taxon>Bacteria</taxon>
        <taxon>Bacillati</taxon>
        <taxon>Actinomycetota</taxon>
        <taxon>Actinomycetes</taxon>
        <taxon>Mycobacteriales</taxon>
        <taxon>Corynebacteriaceae</taxon>
        <taxon>Corynebacterium</taxon>
    </lineage>
</organism>
<dbReference type="OrthoDB" id="4420480at2"/>
<dbReference type="Proteomes" id="UP000617681">
    <property type="component" value="Chromosome"/>
</dbReference>
<dbReference type="Proteomes" id="UP000596145">
    <property type="component" value="Chromosome"/>
</dbReference>
<evidence type="ECO:0000313" key="2">
    <source>
        <dbReference type="EMBL" id="QRP69920.1"/>
    </source>
</evidence>
<protein>
    <submittedName>
        <fullName evidence="1">Uncharacterized protein</fullName>
    </submittedName>
</protein>
<evidence type="ECO:0000313" key="1">
    <source>
        <dbReference type="EMBL" id="QQB47526.1"/>
    </source>
</evidence>
<gene>
    <name evidence="1" type="ORF">I6I10_06530</name>
    <name evidence="2" type="ORF">I6J21_08950</name>
</gene>
<name>A0A7T4EHK1_9CORY</name>
<dbReference type="EMBL" id="CP069534">
    <property type="protein sequence ID" value="QRP69920.1"/>
    <property type="molecule type" value="Genomic_DNA"/>
</dbReference>
<accession>A0A7T4EHK1</accession>
<sequence>MEFNEPSWVWRDNNLIDALGTQMASVRADIIHVGEQNILIEALATNLHFKCRATTSNGEIFTVSQRGFTVANLDATCGERHYTLERISTWRKVRGIASPSGDVYAYVQPRANGRVEVHDGPCVDDLPLLDAVFLTWVCVLVDATVRRPRI</sequence>
<dbReference type="GeneID" id="92760605"/>
<proteinExistence type="predicted"/>
<dbReference type="EMBL" id="CP066007">
    <property type="protein sequence ID" value="QQB47526.1"/>
    <property type="molecule type" value="Genomic_DNA"/>
</dbReference>
<reference evidence="1 3" key="1">
    <citation type="submission" date="2020-12" db="EMBL/GenBank/DDBJ databases">
        <title>FDA dAtabase for Regulatory Grade micrObial Sequences (FDA-ARGOS): Supporting development and validation of Infectious Disease Dx tests.</title>
        <authorList>
            <person name="Sproer C."/>
            <person name="Gronow S."/>
            <person name="Severitt S."/>
            <person name="Schroder I."/>
            <person name="Tallon L."/>
            <person name="Sadzewicz L."/>
            <person name="Zhao X."/>
            <person name="Boylan J."/>
            <person name="Ott S."/>
            <person name="Bowen H."/>
            <person name="Vavikolanu K."/>
            <person name="Mehta A."/>
            <person name="Aluvathingal J."/>
            <person name="Nadendla S."/>
            <person name="Lowell S."/>
            <person name="Myers T."/>
            <person name="Yan Y."/>
            <person name="Sichtig H."/>
        </authorList>
    </citation>
    <scope>NUCLEOTIDE SEQUENCE [LARGE SCALE GENOMIC DNA]</scope>
    <source>
        <strain evidence="1 3">FDAARGOS_1053</strain>
        <strain evidence="2">FDAARGOS_1191</strain>
    </source>
</reference>
<dbReference type="RefSeq" id="WP_005395405.1">
    <property type="nucleotide sequence ID" value="NZ_CP066007.1"/>
</dbReference>